<dbReference type="EMBL" id="CP110232">
    <property type="protein sequence ID" value="WEG74121.1"/>
    <property type="molecule type" value="Genomic_DNA"/>
</dbReference>
<dbReference type="Proteomes" id="UP001179647">
    <property type="component" value="Chromosome"/>
</dbReference>
<comment type="similarity">
    <text evidence="3 7">Belongs to the peptidase S26 family.</text>
</comment>
<dbReference type="GO" id="GO:0009003">
    <property type="term" value="F:signal peptidase activity"/>
    <property type="evidence" value="ECO:0007669"/>
    <property type="project" value="UniProtKB-EC"/>
</dbReference>
<feature type="active site" evidence="6">
    <location>
        <position position="37"/>
    </location>
</feature>
<dbReference type="Pfam" id="PF10502">
    <property type="entry name" value="Peptidase_S26"/>
    <property type="match status" value="1"/>
</dbReference>
<evidence type="ECO:0000259" key="8">
    <source>
        <dbReference type="Pfam" id="PF10502"/>
    </source>
</evidence>
<dbReference type="InterPro" id="IPR036286">
    <property type="entry name" value="LexA/Signal_pep-like_sf"/>
</dbReference>
<dbReference type="NCBIfam" id="TIGR02227">
    <property type="entry name" value="sigpep_I_bact"/>
    <property type="match status" value="1"/>
</dbReference>
<dbReference type="Gene3D" id="2.10.109.10">
    <property type="entry name" value="Umud Fragment, subunit A"/>
    <property type="match status" value="1"/>
</dbReference>
<dbReference type="CDD" id="cd06530">
    <property type="entry name" value="S26_SPase_I"/>
    <property type="match status" value="1"/>
</dbReference>
<proteinExistence type="inferred from homology"/>
<dbReference type="GO" id="GO:0005886">
    <property type="term" value="C:plasma membrane"/>
    <property type="evidence" value="ECO:0007669"/>
    <property type="project" value="UniProtKB-SubCell"/>
</dbReference>
<evidence type="ECO:0000256" key="7">
    <source>
        <dbReference type="RuleBase" id="RU362042"/>
    </source>
</evidence>
<dbReference type="InterPro" id="IPR019533">
    <property type="entry name" value="Peptidase_S26"/>
</dbReference>
<dbReference type="InterPro" id="IPR019757">
    <property type="entry name" value="Pept_S26A_signal_pept_1_Lys-AS"/>
</dbReference>
<keyword evidence="7" id="KW-1133">Transmembrane helix</keyword>
<keyword evidence="5 7" id="KW-0378">Hydrolase</keyword>
<dbReference type="RefSeq" id="WP_275469920.1">
    <property type="nucleotide sequence ID" value="NZ_CP110232.1"/>
</dbReference>
<keyword evidence="10" id="KW-1185">Reference proteome</keyword>
<dbReference type="GO" id="GO:0006465">
    <property type="term" value="P:signal peptide processing"/>
    <property type="evidence" value="ECO:0007669"/>
    <property type="project" value="InterPro"/>
</dbReference>
<evidence type="ECO:0000313" key="9">
    <source>
        <dbReference type="EMBL" id="WEG74121.1"/>
    </source>
</evidence>
<comment type="catalytic activity">
    <reaction evidence="1 7">
        <text>Cleavage of hydrophobic, N-terminal signal or leader sequences from secreted and periplasmic proteins.</text>
        <dbReference type="EC" id="3.4.21.89"/>
    </reaction>
</comment>
<evidence type="ECO:0000256" key="3">
    <source>
        <dbReference type="ARBA" id="ARBA00009370"/>
    </source>
</evidence>
<dbReference type="GO" id="GO:0004252">
    <property type="term" value="F:serine-type endopeptidase activity"/>
    <property type="evidence" value="ECO:0007669"/>
    <property type="project" value="InterPro"/>
</dbReference>
<keyword evidence="7" id="KW-0472">Membrane</keyword>
<name>A0AAF0CWI8_9ENTE</name>
<dbReference type="EC" id="3.4.21.89" evidence="4 7"/>
<dbReference type="SUPFAM" id="SSF51306">
    <property type="entry name" value="LexA/Signal peptidase"/>
    <property type="match status" value="1"/>
</dbReference>
<dbReference type="PRINTS" id="PR00727">
    <property type="entry name" value="LEADERPTASE"/>
</dbReference>
<dbReference type="AlphaFoldDB" id="A0AAF0CWI8"/>
<dbReference type="KEGG" id="vie:OL234_04290"/>
<evidence type="ECO:0000256" key="2">
    <source>
        <dbReference type="ARBA" id="ARBA00004401"/>
    </source>
</evidence>
<evidence type="ECO:0000256" key="5">
    <source>
        <dbReference type="ARBA" id="ARBA00022801"/>
    </source>
</evidence>
<comment type="subcellular location">
    <subcellularLocation>
        <location evidence="2">Cell membrane</location>
        <topology evidence="2">Single-pass type II membrane protein</topology>
    </subcellularLocation>
    <subcellularLocation>
        <location evidence="7">Membrane</location>
        <topology evidence="7">Single-pass type II membrane protein</topology>
    </subcellularLocation>
</comment>
<feature type="active site" evidence="6">
    <location>
        <position position="76"/>
    </location>
</feature>
<dbReference type="PANTHER" id="PTHR43390">
    <property type="entry name" value="SIGNAL PEPTIDASE I"/>
    <property type="match status" value="1"/>
</dbReference>
<reference evidence="9" key="1">
    <citation type="submission" date="2022-10" db="EMBL/GenBank/DDBJ databases">
        <title>Vagococcus sp. isolated from poultry meat.</title>
        <authorList>
            <person name="Johansson P."/>
            <person name="Bjorkroth J."/>
        </authorList>
    </citation>
    <scope>NUCLEOTIDE SEQUENCE</scope>
    <source>
        <strain evidence="9">STAA11</strain>
    </source>
</reference>
<dbReference type="InterPro" id="IPR019758">
    <property type="entry name" value="Pept_S26A_signal_pept_1_CS"/>
</dbReference>
<dbReference type="PROSITE" id="PS00760">
    <property type="entry name" value="SPASE_I_2"/>
    <property type="match status" value="1"/>
</dbReference>
<keyword evidence="7" id="KW-0812">Transmembrane</keyword>
<feature type="domain" description="Peptidase S26" evidence="8">
    <location>
        <begin position="8"/>
        <end position="181"/>
    </location>
</feature>
<protein>
    <recommendedName>
        <fullName evidence="4 7">Signal peptidase I</fullName>
        <ecNumber evidence="4 7">3.4.21.89</ecNumber>
    </recommendedName>
</protein>
<evidence type="ECO:0000256" key="1">
    <source>
        <dbReference type="ARBA" id="ARBA00000677"/>
    </source>
</evidence>
<dbReference type="InterPro" id="IPR000223">
    <property type="entry name" value="Pept_S26A_signal_pept_1"/>
</dbReference>
<evidence type="ECO:0000256" key="6">
    <source>
        <dbReference type="PIRSR" id="PIRSR600223-1"/>
    </source>
</evidence>
<keyword evidence="7" id="KW-0645">Protease</keyword>
<evidence type="ECO:0000313" key="10">
    <source>
        <dbReference type="Proteomes" id="UP001179647"/>
    </source>
</evidence>
<dbReference type="PROSITE" id="PS00761">
    <property type="entry name" value="SPASE_I_3"/>
    <property type="match status" value="1"/>
</dbReference>
<accession>A0AAF0CWI8</accession>
<evidence type="ECO:0000256" key="4">
    <source>
        <dbReference type="ARBA" id="ARBA00013208"/>
    </source>
</evidence>
<organism evidence="9 10">
    <name type="scientific">Vagococcus intermedius</name>
    <dbReference type="NCBI Taxonomy" id="2991418"/>
    <lineage>
        <taxon>Bacteria</taxon>
        <taxon>Bacillati</taxon>
        <taxon>Bacillota</taxon>
        <taxon>Bacilli</taxon>
        <taxon>Lactobacillales</taxon>
        <taxon>Enterococcaceae</taxon>
        <taxon>Vagococcus</taxon>
    </lineage>
</organism>
<sequence length="190" mass="21726">MNKKEILSTIYWVIGVVAVMMLVRKFIVTPVVVSGKSMDPTMENRERVFALRQGDIERFDIVTFPAPDQKGKNYIKRVIGLPGDKIRFEKDQLFINDKEVSEPYLDEYKDKLVMGDYLTKILKPDGSATSVFDLNTLFDEEVVPSGKLFVMGDNRQISKDSRLIGYIDEKDISGNVKFSFWPPSKFGKVN</sequence>
<dbReference type="PANTHER" id="PTHR43390:SF1">
    <property type="entry name" value="CHLOROPLAST PROCESSING PEPTIDASE"/>
    <property type="match status" value="1"/>
</dbReference>
<feature type="transmembrane region" description="Helical" evidence="7">
    <location>
        <begin position="6"/>
        <end position="23"/>
    </location>
</feature>
<gene>
    <name evidence="9" type="primary">lepB</name>
    <name evidence="9" type="ORF">OL234_04290</name>
</gene>